<name>A0A5P1EQR9_ASPOF</name>
<dbReference type="Proteomes" id="UP000243459">
    <property type="component" value="Chromosome 5"/>
</dbReference>
<dbReference type="Gramene" id="ONK68003">
    <property type="protein sequence ID" value="ONK68003"/>
    <property type="gene ID" value="A4U43_C05F6180"/>
</dbReference>
<proteinExistence type="predicted"/>
<protein>
    <submittedName>
        <fullName evidence="2">Uncharacterized protein</fullName>
    </submittedName>
</protein>
<evidence type="ECO:0000256" key="1">
    <source>
        <dbReference type="SAM" id="MobiDB-lite"/>
    </source>
</evidence>
<feature type="compositionally biased region" description="Gly residues" evidence="1">
    <location>
        <begin position="43"/>
        <end position="54"/>
    </location>
</feature>
<feature type="region of interest" description="Disordered" evidence="1">
    <location>
        <begin position="1"/>
        <end position="54"/>
    </location>
</feature>
<dbReference type="EMBL" id="CM007385">
    <property type="protein sequence ID" value="ONK68003.1"/>
    <property type="molecule type" value="Genomic_DNA"/>
</dbReference>
<accession>A0A5P1EQR9</accession>
<keyword evidence="3" id="KW-1185">Reference proteome</keyword>
<evidence type="ECO:0000313" key="2">
    <source>
        <dbReference type="EMBL" id="ONK68003.1"/>
    </source>
</evidence>
<gene>
    <name evidence="2" type="ORF">A4U43_C05F6180</name>
</gene>
<organism evidence="2 3">
    <name type="scientific">Asparagus officinalis</name>
    <name type="common">Garden asparagus</name>
    <dbReference type="NCBI Taxonomy" id="4686"/>
    <lineage>
        <taxon>Eukaryota</taxon>
        <taxon>Viridiplantae</taxon>
        <taxon>Streptophyta</taxon>
        <taxon>Embryophyta</taxon>
        <taxon>Tracheophyta</taxon>
        <taxon>Spermatophyta</taxon>
        <taxon>Magnoliopsida</taxon>
        <taxon>Liliopsida</taxon>
        <taxon>Asparagales</taxon>
        <taxon>Asparagaceae</taxon>
        <taxon>Asparagoideae</taxon>
        <taxon>Asparagus</taxon>
    </lineage>
</organism>
<evidence type="ECO:0000313" key="3">
    <source>
        <dbReference type="Proteomes" id="UP000243459"/>
    </source>
</evidence>
<dbReference type="AlphaFoldDB" id="A0A5P1EQR9"/>
<sequence length="123" mass="13224">MMRGGGDSMMRGNGAPTVRASGGAPMIFDDKRMIRRGRPSITRGGGASTMGGGSRALMVFDDERRWHLSSRVRSEAGVASAVLRPWSEARSRAQSEAGANAVRQGREICGSVVARSRERSWTN</sequence>
<reference evidence="3" key="1">
    <citation type="journal article" date="2017" name="Nat. Commun.">
        <title>The asparagus genome sheds light on the origin and evolution of a young Y chromosome.</title>
        <authorList>
            <person name="Harkess A."/>
            <person name="Zhou J."/>
            <person name="Xu C."/>
            <person name="Bowers J.E."/>
            <person name="Van der Hulst R."/>
            <person name="Ayyampalayam S."/>
            <person name="Mercati F."/>
            <person name="Riccardi P."/>
            <person name="McKain M.R."/>
            <person name="Kakrana A."/>
            <person name="Tang H."/>
            <person name="Ray J."/>
            <person name="Groenendijk J."/>
            <person name="Arikit S."/>
            <person name="Mathioni S.M."/>
            <person name="Nakano M."/>
            <person name="Shan H."/>
            <person name="Telgmann-Rauber A."/>
            <person name="Kanno A."/>
            <person name="Yue Z."/>
            <person name="Chen H."/>
            <person name="Li W."/>
            <person name="Chen Y."/>
            <person name="Xu X."/>
            <person name="Zhang Y."/>
            <person name="Luo S."/>
            <person name="Chen H."/>
            <person name="Gao J."/>
            <person name="Mao Z."/>
            <person name="Pires J.C."/>
            <person name="Luo M."/>
            <person name="Kudrna D."/>
            <person name="Wing R.A."/>
            <person name="Meyers B.C."/>
            <person name="Yi K."/>
            <person name="Kong H."/>
            <person name="Lavrijsen P."/>
            <person name="Sunseri F."/>
            <person name="Falavigna A."/>
            <person name="Ye Y."/>
            <person name="Leebens-Mack J.H."/>
            <person name="Chen G."/>
        </authorList>
    </citation>
    <scope>NUCLEOTIDE SEQUENCE [LARGE SCALE GENOMIC DNA]</scope>
    <source>
        <strain evidence="3">cv. DH0086</strain>
    </source>
</reference>